<keyword evidence="1" id="KW-0175">Coiled coil</keyword>
<feature type="coiled-coil region" evidence="1">
    <location>
        <begin position="235"/>
        <end position="283"/>
    </location>
</feature>
<feature type="coiled-coil region" evidence="1">
    <location>
        <begin position="815"/>
        <end position="881"/>
    </location>
</feature>
<dbReference type="InterPro" id="IPR036770">
    <property type="entry name" value="Ankyrin_rpt-contain_sf"/>
</dbReference>
<dbReference type="EMBL" id="VDLU01000003">
    <property type="protein sequence ID" value="TNJ27557.1"/>
    <property type="molecule type" value="Genomic_DNA"/>
</dbReference>
<evidence type="ECO:0000313" key="3">
    <source>
        <dbReference type="EMBL" id="TNJ27557.1"/>
    </source>
</evidence>
<feature type="region of interest" description="Disordered" evidence="2">
    <location>
        <begin position="561"/>
        <end position="582"/>
    </location>
</feature>
<dbReference type="PANTHER" id="PTHR45615:SF66">
    <property type="entry name" value="CARD DOMAIN-CONTAINING PROTEIN"/>
    <property type="match status" value="1"/>
</dbReference>
<evidence type="ECO:0000313" key="4">
    <source>
        <dbReference type="Proteomes" id="UP000315496"/>
    </source>
</evidence>
<dbReference type="SUPFAM" id="SSF48403">
    <property type="entry name" value="Ankyrin repeat"/>
    <property type="match status" value="1"/>
</dbReference>
<dbReference type="Proteomes" id="UP000315496">
    <property type="component" value="Chromosome 3"/>
</dbReference>
<keyword evidence="4" id="KW-1185">Reference proteome</keyword>
<feature type="coiled-coil region" evidence="1">
    <location>
        <begin position="1165"/>
        <end position="1213"/>
    </location>
</feature>
<organism evidence="3 4">
    <name type="scientific">Giardia muris</name>
    <dbReference type="NCBI Taxonomy" id="5742"/>
    <lineage>
        <taxon>Eukaryota</taxon>
        <taxon>Metamonada</taxon>
        <taxon>Diplomonadida</taxon>
        <taxon>Hexamitidae</taxon>
        <taxon>Giardiinae</taxon>
        <taxon>Giardia</taxon>
    </lineage>
</organism>
<feature type="region of interest" description="Disordered" evidence="2">
    <location>
        <begin position="424"/>
        <end position="449"/>
    </location>
</feature>
<proteinExistence type="predicted"/>
<dbReference type="Gene3D" id="1.10.287.1490">
    <property type="match status" value="1"/>
</dbReference>
<dbReference type="InterPro" id="IPR002110">
    <property type="entry name" value="Ankyrin_rpt"/>
</dbReference>
<accession>A0A4Z1T3C2</accession>
<feature type="coiled-coil region" evidence="1">
    <location>
        <begin position="1336"/>
        <end position="1370"/>
    </location>
</feature>
<feature type="region of interest" description="Disordered" evidence="2">
    <location>
        <begin position="1470"/>
        <end position="1491"/>
    </location>
</feature>
<name>A0A4Z1T3C2_GIAMU</name>
<feature type="coiled-coil region" evidence="1">
    <location>
        <begin position="1396"/>
        <end position="1430"/>
    </location>
</feature>
<reference evidence="3 4" key="1">
    <citation type="submission" date="2019-05" db="EMBL/GenBank/DDBJ databases">
        <title>The compact genome of Giardia muris reveals important steps in the evolution of intestinal protozoan parasites.</title>
        <authorList>
            <person name="Xu F."/>
            <person name="Jimenez-Gonzalez A."/>
            <person name="Einarsson E."/>
            <person name="Astvaldsson A."/>
            <person name="Peirasmaki D."/>
            <person name="Eckmann L."/>
            <person name="Andersson J.O."/>
            <person name="Svard S.G."/>
            <person name="Jerlstrom-Hultqvist J."/>
        </authorList>
    </citation>
    <scope>NUCLEOTIDE SEQUENCE [LARGE SCALE GENOMIC DNA]</scope>
    <source>
        <strain evidence="3 4">Roberts-Thomson</strain>
    </source>
</reference>
<gene>
    <name evidence="3" type="ORF">GMRT_10861</name>
</gene>
<dbReference type="Pfam" id="PF12796">
    <property type="entry name" value="Ank_2"/>
    <property type="match status" value="1"/>
</dbReference>
<evidence type="ECO:0000256" key="2">
    <source>
        <dbReference type="SAM" id="MobiDB-lite"/>
    </source>
</evidence>
<dbReference type="OrthoDB" id="823504at2759"/>
<feature type="coiled-coil region" evidence="1">
    <location>
        <begin position="1254"/>
        <end position="1281"/>
    </location>
</feature>
<feature type="coiled-coil region" evidence="1">
    <location>
        <begin position="752"/>
        <end position="779"/>
    </location>
</feature>
<feature type="coiled-coil region" evidence="1">
    <location>
        <begin position="987"/>
        <end position="1139"/>
    </location>
</feature>
<feature type="compositionally biased region" description="Polar residues" evidence="2">
    <location>
        <begin position="437"/>
        <end position="448"/>
    </location>
</feature>
<dbReference type="Gene3D" id="1.25.40.20">
    <property type="entry name" value="Ankyrin repeat-containing domain"/>
    <property type="match status" value="1"/>
</dbReference>
<dbReference type="SMART" id="SM00248">
    <property type="entry name" value="ANK"/>
    <property type="match status" value="3"/>
</dbReference>
<dbReference type="PANTHER" id="PTHR45615">
    <property type="entry name" value="MYOSIN HEAVY CHAIN, NON-MUSCLE"/>
    <property type="match status" value="1"/>
</dbReference>
<protein>
    <submittedName>
        <fullName evidence="3">Ankyrin repeat protein 3</fullName>
    </submittedName>
</protein>
<sequence length="1491" mass="165047">MASDVWFSALEAHDYEALRRLAAEHRGLRDEQGRTALMVAAEAGDEAAVTILLPYEALYVTTTGETALVLAARANRPLVCRLLAPRERSVLTPLGRDACIEAVLAESYDAFCVLCGTCGLVPDCDGLTSLDYAAIAEDDRFLRSFLTRANIPEDVVAHACQHAKSSGHTEAASLLEGYVPEHPGQGRLTLSMGGEKSSNASYRRDSCESLQRNSLIDRLSADGYVKFSPSTLAYLESVNKQLAELDIVKEKLTKERAKFAEEKDALVQDALQLQTTLERLRKEKAAPVARRNDGSYTKMIVRKTEASTYKALFDIVLQHLGPVLEAYDFDAKKMLAPLHGHIDDFDQAARAFKDSQESVENIVSHLIERGTVCLEDINGVFTTLVAAIPDAQHKPVVSPTIDFQMSRIDDGTSVLRPLSGRERLTTTPEESAPLIPKSTQTMTQPSTTDCDDCKVLRKEIDKLQTEVITLNSTKVLMEAQFSDDTRAHAQEQAKLQREIEQLRSRLKAQDDAALTQHVLNARISELEETLKSKAQAAEEAATDNEILRGRLDSLTSKCSMLEQQSRKSTEDSTFPVHRRDAHARESTDGTLFFSRISTAFDSTPRTEPAELQVALESPREVIITRSKSRIEGRSYSHCGRAMTSRPSLSLESEGKSFVEGDSALHNIQLSIQRLSMQYGCAPSKASSDKPETPMQHLNAIEEKLHQLGALHEYTEEAQNIMAALLLMGYIPAHLEGTDITTLVRGRALSKALSSLSSDLDKLRSKTNDLTEESEAVGREAAMLRRQLSEQTGGLASMEDALLALEDAVSQRDATISSLQAELLALEGRKEMANAADSNTSAELEHTQAQLQAAEEELQRLKRETGDKISGLEEEASNLRKQLRKPLTASIAVYTESPLGNDASAPVGTPLKFRTLSTSTSAGAGIDVADSSSSLLRSFIMEITSIMSSKAVAKGLTPQALQLFKNARGDEEYPKIMSTLFSELSTSALKANKALADMRREVLQIKEDYETVSETVAHKNIRIAALERELVAAEKNLKMTVDTDEYERRIEEVTARLRQLSSEQEAQAQTIKLLREQVVMKDEELTGMQASIDNLLREKSEVETEIQKCKQEQESARLQLEAAEQELARFQSLVQANDMELASLKSLTETHQSEIAQHSRNADMVSDEYQAKLQHLEARVLSVTKELHDAQSDLQGKAEEITRLEVRLREQKASLARKASDITHASTNSLQILQQNLEFKLDQALDDLAYKSAECVRKTAKITALEEEVTDLTRKLEESRRLVAAAPANAGEDFLRKDYLIRATLASFHAGVLDSFSTINSAITKNTRKLSSFVFTVHDLSQKIEGLKRSLRAKERALREAQQKQQHMASQHTCEANVTANLLSQIDTLKQFHGDELKRRDEELETLRARLIGAQEEVSELRELLRREKLDTIGAIKDRLRDTLLSTVRISTGSMLTESALEPPAVTIVAPLDRGDEKGQDEGNGLIPDASY</sequence>
<comment type="caution">
    <text evidence="3">The sequence shown here is derived from an EMBL/GenBank/DDBJ whole genome shotgun (WGS) entry which is preliminary data.</text>
</comment>
<evidence type="ECO:0000256" key="1">
    <source>
        <dbReference type="SAM" id="Coils"/>
    </source>
</evidence>
<dbReference type="VEuPathDB" id="GiardiaDB:GMRT_10861"/>